<dbReference type="Gene3D" id="3.30.710.10">
    <property type="entry name" value="Potassium Channel Kv1.1, Chain A"/>
    <property type="match status" value="1"/>
</dbReference>
<name>A0A7H8R7M6_TALRU</name>
<dbReference type="AlphaFoldDB" id="A0A7H8R7M6"/>
<accession>A0A7H8R7M6</accession>
<dbReference type="Proteomes" id="UP000509510">
    <property type="component" value="Chromosome IV"/>
</dbReference>
<dbReference type="OrthoDB" id="9997739at2759"/>
<evidence type="ECO:0000313" key="3">
    <source>
        <dbReference type="Proteomes" id="UP000509510"/>
    </source>
</evidence>
<evidence type="ECO:0008006" key="4">
    <source>
        <dbReference type="Google" id="ProtNLM"/>
    </source>
</evidence>
<dbReference type="KEGG" id="trg:TRUGW13939_07919"/>
<keyword evidence="1" id="KW-0175">Coiled coil</keyword>
<evidence type="ECO:0000256" key="1">
    <source>
        <dbReference type="SAM" id="Coils"/>
    </source>
</evidence>
<dbReference type="EMBL" id="CP055901">
    <property type="protein sequence ID" value="QKX60773.1"/>
    <property type="molecule type" value="Genomic_DNA"/>
</dbReference>
<protein>
    <recommendedName>
        <fullName evidence="4">BTB domain-containing protein</fullName>
    </recommendedName>
</protein>
<feature type="coiled-coil region" evidence="1">
    <location>
        <begin position="275"/>
        <end position="309"/>
    </location>
</feature>
<evidence type="ECO:0000313" key="2">
    <source>
        <dbReference type="EMBL" id="QKX60773.1"/>
    </source>
</evidence>
<dbReference type="InterPro" id="IPR011333">
    <property type="entry name" value="SKP1/BTB/POZ_sf"/>
</dbReference>
<dbReference type="PANTHER" id="PTHR47843">
    <property type="entry name" value="BTB DOMAIN-CONTAINING PROTEIN-RELATED"/>
    <property type="match status" value="1"/>
</dbReference>
<dbReference type="GeneID" id="55995409"/>
<keyword evidence="3" id="KW-1185">Reference proteome</keyword>
<sequence>MTSQSITSPESFFRDLPIQLKAGSTGKIFYVHPGVFVPFSSSAIYARVYGPWKDQSDEALDLTEFEEHTIECFLNYAYARDYCPFPTSPKSSTELQKIAEEAKHDTSEEKETCIDETITSDLGTDGLTTRPLTPIEDFVISELPLASQAVISTKGLNDNPDELLTIEVLTHARVYCFAHVYLLSDLEKFALNRLVKVLTILQHRQISMLPRLAEAIRLIYSKTPSAGADPARNLLSQFAALKFTSLLGEQFDKLMSEGGDFAVDVSYKLARKLLISPLEDKIEQLTLKVTALESECSGLEKDLNQSREEVRAWETWNQNLPSKRRRQLGEYFD</sequence>
<reference evidence="3" key="1">
    <citation type="submission" date="2020-06" db="EMBL/GenBank/DDBJ databases">
        <title>A chromosome-scale genome assembly of Talaromyces rugulosus W13939.</title>
        <authorList>
            <person name="Wang B."/>
            <person name="Guo L."/>
            <person name="Ye K."/>
            <person name="Wang L."/>
        </authorList>
    </citation>
    <scope>NUCLEOTIDE SEQUENCE [LARGE SCALE GENOMIC DNA]</scope>
    <source>
        <strain evidence="3">W13939</strain>
    </source>
</reference>
<proteinExistence type="predicted"/>
<gene>
    <name evidence="2" type="ORF">TRUGW13939_07919</name>
</gene>
<dbReference type="RefSeq" id="XP_035346949.1">
    <property type="nucleotide sequence ID" value="XM_035491056.1"/>
</dbReference>
<organism evidence="2 3">
    <name type="scientific">Talaromyces rugulosus</name>
    <name type="common">Penicillium rugulosum</name>
    <dbReference type="NCBI Taxonomy" id="121627"/>
    <lineage>
        <taxon>Eukaryota</taxon>
        <taxon>Fungi</taxon>
        <taxon>Dikarya</taxon>
        <taxon>Ascomycota</taxon>
        <taxon>Pezizomycotina</taxon>
        <taxon>Eurotiomycetes</taxon>
        <taxon>Eurotiomycetidae</taxon>
        <taxon>Eurotiales</taxon>
        <taxon>Trichocomaceae</taxon>
        <taxon>Talaromyces</taxon>
        <taxon>Talaromyces sect. Islandici</taxon>
    </lineage>
</organism>